<reference evidence="1" key="1">
    <citation type="submission" date="2016-01" db="EMBL/GenBank/DDBJ databases">
        <authorList>
            <person name="Peeters C."/>
        </authorList>
    </citation>
    <scope>NUCLEOTIDE SEQUENCE [LARGE SCALE GENOMIC DNA]</scope>
    <source>
        <strain evidence="1">LMG 29323</strain>
    </source>
</reference>
<dbReference type="STRING" id="1777141.AWB80_07056"/>
<dbReference type="Proteomes" id="UP000054911">
    <property type="component" value="Unassembled WGS sequence"/>
</dbReference>
<name>A0A158DMV0_9BURK</name>
<dbReference type="EMBL" id="FCOE02000041">
    <property type="protein sequence ID" value="SAK95067.1"/>
    <property type="molecule type" value="Genomic_DNA"/>
</dbReference>
<evidence type="ECO:0000313" key="1">
    <source>
        <dbReference type="EMBL" id="SAK95067.1"/>
    </source>
</evidence>
<sequence length="142" mass="15473">MLRDGIYLLPYSVEREATLRELSVAIGEAGGTAYLLRAPSLDAEQDVEFRGLFAATGRLRKHAHRWITPTVGVQPASVVGHDQSPSNPAIRSFEGLLSILEPPLRKVADVKGDARATNAFSQPANESIVTMDLQAIRTSLRH</sequence>
<gene>
    <name evidence="1" type="ORF">AWB80_07056</name>
</gene>
<organism evidence="1 2">
    <name type="scientific">Caballeronia pedi</name>
    <dbReference type="NCBI Taxonomy" id="1777141"/>
    <lineage>
        <taxon>Bacteria</taxon>
        <taxon>Pseudomonadati</taxon>
        <taxon>Pseudomonadota</taxon>
        <taxon>Betaproteobacteria</taxon>
        <taxon>Burkholderiales</taxon>
        <taxon>Burkholderiaceae</taxon>
        <taxon>Caballeronia</taxon>
    </lineage>
</organism>
<dbReference type="AlphaFoldDB" id="A0A158DMV0"/>
<accession>A0A158DMV0</accession>
<keyword evidence="2" id="KW-1185">Reference proteome</keyword>
<evidence type="ECO:0000313" key="2">
    <source>
        <dbReference type="Proteomes" id="UP000054911"/>
    </source>
</evidence>
<protein>
    <submittedName>
        <fullName evidence="1">Chromate resistance exported protein</fullName>
    </submittedName>
</protein>
<comment type="caution">
    <text evidence="1">The sequence shown here is derived from an EMBL/GenBank/DDBJ whole genome shotgun (WGS) entry which is preliminary data.</text>
</comment>
<proteinExistence type="predicted"/>